<evidence type="ECO:0000313" key="9">
    <source>
        <dbReference type="Proteomes" id="UP000653305"/>
    </source>
</evidence>
<dbReference type="GO" id="GO:0004674">
    <property type="term" value="F:protein serine/threonine kinase activity"/>
    <property type="evidence" value="ECO:0007669"/>
    <property type="project" value="UniProtKB-KW"/>
</dbReference>
<dbReference type="EMBL" id="BMAC01001000">
    <property type="protein sequence ID" value="GFQ04973.1"/>
    <property type="molecule type" value="Genomic_DNA"/>
</dbReference>
<dbReference type="GO" id="GO:0005524">
    <property type="term" value="F:ATP binding"/>
    <property type="evidence" value="ECO:0007669"/>
    <property type="project" value="UniProtKB-KW"/>
</dbReference>
<name>A0A830D2W0_9LAMI</name>
<dbReference type="InterPro" id="IPR000719">
    <property type="entry name" value="Prot_kinase_dom"/>
</dbReference>
<comment type="caution">
    <text evidence="8">The sequence shown here is derived from an EMBL/GenBank/DDBJ whole genome shotgun (WGS) entry which is preliminary data.</text>
</comment>
<organism evidence="8 9">
    <name type="scientific">Phtheirospermum japonicum</name>
    <dbReference type="NCBI Taxonomy" id="374723"/>
    <lineage>
        <taxon>Eukaryota</taxon>
        <taxon>Viridiplantae</taxon>
        <taxon>Streptophyta</taxon>
        <taxon>Embryophyta</taxon>
        <taxon>Tracheophyta</taxon>
        <taxon>Spermatophyta</taxon>
        <taxon>Magnoliopsida</taxon>
        <taxon>eudicotyledons</taxon>
        <taxon>Gunneridae</taxon>
        <taxon>Pentapetalae</taxon>
        <taxon>asterids</taxon>
        <taxon>lamiids</taxon>
        <taxon>Lamiales</taxon>
        <taxon>Orobanchaceae</taxon>
        <taxon>Orobanchaceae incertae sedis</taxon>
        <taxon>Phtheirospermum</taxon>
    </lineage>
</organism>
<protein>
    <submittedName>
        <fullName evidence="8">Cyclin-dependent kinase g-2</fullName>
    </submittedName>
</protein>
<evidence type="ECO:0000256" key="5">
    <source>
        <dbReference type="ARBA" id="ARBA00022777"/>
    </source>
</evidence>
<evidence type="ECO:0000256" key="2">
    <source>
        <dbReference type="ARBA" id="ARBA00022527"/>
    </source>
</evidence>
<dbReference type="FunFam" id="1.10.510.10:FF:000624">
    <property type="entry name" value="Mitogen-activated protein kinase"/>
    <property type="match status" value="1"/>
</dbReference>
<dbReference type="Pfam" id="PF00069">
    <property type="entry name" value="Pkinase"/>
    <property type="match status" value="1"/>
</dbReference>
<dbReference type="InterPro" id="IPR011009">
    <property type="entry name" value="Kinase-like_dom_sf"/>
</dbReference>
<evidence type="ECO:0000256" key="4">
    <source>
        <dbReference type="ARBA" id="ARBA00022741"/>
    </source>
</evidence>
<dbReference type="PANTHER" id="PTHR24056">
    <property type="entry name" value="CELL DIVISION PROTEIN KINASE"/>
    <property type="match status" value="1"/>
</dbReference>
<dbReference type="PANTHER" id="PTHR24056:SF107">
    <property type="entry name" value="CYCLIN-DEPENDENT KINASE 11A-RELATED"/>
    <property type="match status" value="1"/>
</dbReference>
<reference evidence="8" key="1">
    <citation type="submission" date="2020-07" db="EMBL/GenBank/DDBJ databases">
        <title>Ethylene signaling mediates host invasion by parasitic plants.</title>
        <authorList>
            <person name="Yoshida S."/>
        </authorList>
    </citation>
    <scope>NUCLEOTIDE SEQUENCE</scope>
    <source>
        <strain evidence="8">Okayama</strain>
    </source>
</reference>
<dbReference type="InterPro" id="IPR050108">
    <property type="entry name" value="CDK"/>
</dbReference>
<dbReference type="GO" id="GO:0007346">
    <property type="term" value="P:regulation of mitotic cell cycle"/>
    <property type="evidence" value="ECO:0007669"/>
    <property type="project" value="TreeGrafter"/>
</dbReference>
<keyword evidence="4" id="KW-0547">Nucleotide-binding</keyword>
<gene>
    <name evidence="8" type="ORF">PHJA_002641400</name>
</gene>
<evidence type="ECO:0000256" key="3">
    <source>
        <dbReference type="ARBA" id="ARBA00022679"/>
    </source>
</evidence>
<dbReference type="PROSITE" id="PS50011">
    <property type="entry name" value="PROTEIN_KINASE_DOM"/>
    <property type="match status" value="1"/>
</dbReference>
<comment type="similarity">
    <text evidence="1">Belongs to the protein kinase superfamily. CMGC Ser/Thr protein kinase family. CDC2/CDKX subfamily.</text>
</comment>
<dbReference type="Proteomes" id="UP000653305">
    <property type="component" value="Unassembled WGS sequence"/>
</dbReference>
<dbReference type="GO" id="GO:0005634">
    <property type="term" value="C:nucleus"/>
    <property type="evidence" value="ECO:0007669"/>
    <property type="project" value="TreeGrafter"/>
</dbReference>
<keyword evidence="3" id="KW-0808">Transferase</keyword>
<evidence type="ECO:0000256" key="6">
    <source>
        <dbReference type="ARBA" id="ARBA00022840"/>
    </source>
</evidence>
<evidence type="ECO:0000256" key="1">
    <source>
        <dbReference type="ARBA" id="ARBA00006485"/>
    </source>
</evidence>
<accession>A0A830D2W0</accession>
<evidence type="ECO:0000313" key="8">
    <source>
        <dbReference type="EMBL" id="GFQ04973.1"/>
    </source>
</evidence>
<dbReference type="Gene3D" id="1.10.510.10">
    <property type="entry name" value="Transferase(Phosphotransferase) domain 1"/>
    <property type="match status" value="1"/>
</dbReference>
<feature type="domain" description="Protein kinase" evidence="7">
    <location>
        <begin position="1"/>
        <end position="215"/>
    </location>
</feature>
<dbReference type="OrthoDB" id="648396at2759"/>
<dbReference type="InterPro" id="IPR008271">
    <property type="entry name" value="Ser/Thr_kinase_AS"/>
</dbReference>
<dbReference type="PROSITE" id="PS00108">
    <property type="entry name" value="PROTEIN_KINASE_ST"/>
    <property type="match status" value="1"/>
</dbReference>
<dbReference type="AlphaFoldDB" id="A0A830D2W0"/>
<keyword evidence="2" id="KW-0723">Serine/threonine-protein kinase</keyword>
<keyword evidence="5 8" id="KW-0418">Kinase</keyword>
<proteinExistence type="inferred from homology"/>
<sequence length="230" mass="26457">MEYLENDLERLMGLRKRTHTPFTLSEVKRLMRQLLEGVAFLHDNGVMHRDLKPSNILVDERKGELKICDFGLSRCFDRTKATGRYTQRVVTLWYRAPELLLGAEEYSCAIDMWSVGCIMAELLVNQVLFQGSCEIRQLLSIYMVLGSPNDVAWPGFSSLPGSGVFLQHFVERPYNLLGSKPPMVTEHCFDLIKRLLTYDPEKRITAKEALHHDWFNEYYGFSAAKEGSTL</sequence>
<keyword evidence="6" id="KW-0067">ATP-binding</keyword>
<keyword evidence="9" id="KW-1185">Reference proteome</keyword>
<dbReference type="SUPFAM" id="SSF56112">
    <property type="entry name" value="Protein kinase-like (PK-like)"/>
    <property type="match status" value="1"/>
</dbReference>
<dbReference type="SMART" id="SM00220">
    <property type="entry name" value="S_TKc"/>
    <property type="match status" value="1"/>
</dbReference>
<evidence type="ECO:0000259" key="7">
    <source>
        <dbReference type="PROSITE" id="PS50011"/>
    </source>
</evidence>